<accession>A0ABR0PC86</accession>
<reference evidence="1 2" key="1">
    <citation type="submission" date="2023-03" db="EMBL/GenBank/DDBJ databases">
        <title>WGS of Gossypium arboreum.</title>
        <authorList>
            <person name="Yu D."/>
        </authorList>
    </citation>
    <scope>NUCLEOTIDE SEQUENCE [LARGE SCALE GENOMIC DNA]</scope>
    <source>
        <tissue evidence="1">Leaf</tissue>
    </source>
</reference>
<organism evidence="1 2">
    <name type="scientific">Gossypium arboreum</name>
    <name type="common">Tree cotton</name>
    <name type="synonym">Gossypium nanking</name>
    <dbReference type="NCBI Taxonomy" id="29729"/>
    <lineage>
        <taxon>Eukaryota</taxon>
        <taxon>Viridiplantae</taxon>
        <taxon>Streptophyta</taxon>
        <taxon>Embryophyta</taxon>
        <taxon>Tracheophyta</taxon>
        <taxon>Spermatophyta</taxon>
        <taxon>Magnoliopsida</taxon>
        <taxon>eudicotyledons</taxon>
        <taxon>Gunneridae</taxon>
        <taxon>Pentapetalae</taxon>
        <taxon>rosids</taxon>
        <taxon>malvids</taxon>
        <taxon>Malvales</taxon>
        <taxon>Malvaceae</taxon>
        <taxon>Malvoideae</taxon>
        <taxon>Gossypium</taxon>
    </lineage>
</organism>
<protein>
    <submittedName>
        <fullName evidence="1">Uncharacterized protein</fullName>
    </submittedName>
</protein>
<name>A0ABR0PC86_GOSAR</name>
<proteinExistence type="predicted"/>
<sequence>MASNGITTRLQKEVSHLQQEMPQLQVELSQWDIKFDNCIKELQKNVRRDTKSKLQSLFEQYLGHLSSAATVGSSQDKGKGILRSPLPGFPSCNAHMVSLMVELGSVGTPVHGGQ</sequence>
<evidence type="ECO:0000313" key="1">
    <source>
        <dbReference type="EMBL" id="KAK5818899.1"/>
    </source>
</evidence>
<dbReference type="EMBL" id="JARKNE010000007">
    <property type="protein sequence ID" value="KAK5818899.1"/>
    <property type="molecule type" value="Genomic_DNA"/>
</dbReference>
<dbReference type="Proteomes" id="UP001358586">
    <property type="component" value="Chromosome 7"/>
</dbReference>
<evidence type="ECO:0000313" key="2">
    <source>
        <dbReference type="Proteomes" id="UP001358586"/>
    </source>
</evidence>
<comment type="caution">
    <text evidence="1">The sequence shown here is derived from an EMBL/GenBank/DDBJ whole genome shotgun (WGS) entry which is preliminary data.</text>
</comment>
<gene>
    <name evidence="1" type="ORF">PVK06_023849</name>
</gene>
<keyword evidence="2" id="KW-1185">Reference proteome</keyword>